<dbReference type="CDD" id="cd04496">
    <property type="entry name" value="SSB_OBF"/>
    <property type="match status" value="1"/>
</dbReference>
<protein>
    <recommendedName>
        <fullName evidence="2 3">Single-stranded DNA-binding protein</fullName>
        <shortName evidence="2">SSB</shortName>
    </recommendedName>
</protein>
<keyword evidence="2" id="KW-0227">DNA damage</keyword>
<dbReference type="PIRSF" id="PIRSF002070">
    <property type="entry name" value="SSB"/>
    <property type="match status" value="1"/>
</dbReference>
<dbReference type="InterPro" id="IPR000424">
    <property type="entry name" value="Primosome_PriB/ssb"/>
</dbReference>
<dbReference type="KEGG" id="alus:STSP2_00473"/>
<proteinExistence type="inferred from homology"/>
<evidence type="ECO:0000256" key="1">
    <source>
        <dbReference type="ARBA" id="ARBA00023125"/>
    </source>
</evidence>
<dbReference type="NCBIfam" id="TIGR00621">
    <property type="entry name" value="ssb"/>
    <property type="match status" value="1"/>
</dbReference>
<keyword evidence="2" id="KW-0234">DNA repair</keyword>
<dbReference type="EMBL" id="CP019791">
    <property type="protein sequence ID" value="AQT67329.1"/>
    <property type="molecule type" value="Genomic_DNA"/>
</dbReference>
<dbReference type="Proteomes" id="UP000189674">
    <property type="component" value="Chromosome"/>
</dbReference>
<dbReference type="PANTHER" id="PTHR10302:SF27">
    <property type="entry name" value="SINGLE-STRANDED DNA-BINDING PROTEIN"/>
    <property type="match status" value="1"/>
</dbReference>
<accession>A0A1U9NHE5</accession>
<keyword evidence="6" id="KW-1185">Reference proteome</keyword>
<dbReference type="GO" id="GO:0006310">
    <property type="term" value="P:DNA recombination"/>
    <property type="evidence" value="ECO:0007669"/>
    <property type="project" value="UniProtKB-UniRule"/>
</dbReference>
<dbReference type="STRING" id="1936003.STSP2_00473"/>
<dbReference type="PROSITE" id="PS50935">
    <property type="entry name" value="SSB"/>
    <property type="match status" value="1"/>
</dbReference>
<dbReference type="SUPFAM" id="SSF50249">
    <property type="entry name" value="Nucleic acid-binding proteins"/>
    <property type="match status" value="1"/>
</dbReference>
<dbReference type="GO" id="GO:0006260">
    <property type="term" value="P:DNA replication"/>
    <property type="evidence" value="ECO:0007669"/>
    <property type="project" value="UniProtKB-UniRule"/>
</dbReference>
<dbReference type="RefSeq" id="WP_146659483.1">
    <property type="nucleotide sequence ID" value="NZ_CP019791.1"/>
</dbReference>
<dbReference type="OrthoDB" id="9809878at2"/>
<dbReference type="Gene3D" id="2.40.50.140">
    <property type="entry name" value="Nucleic acid-binding proteins"/>
    <property type="match status" value="1"/>
</dbReference>
<feature type="compositionally biased region" description="Gly residues" evidence="4">
    <location>
        <begin position="107"/>
        <end position="118"/>
    </location>
</feature>
<evidence type="ECO:0000256" key="4">
    <source>
        <dbReference type="SAM" id="MobiDB-lite"/>
    </source>
</evidence>
<dbReference type="HAMAP" id="MF_00984">
    <property type="entry name" value="SSB"/>
    <property type="match status" value="1"/>
</dbReference>
<feature type="short sequence motif" description="Important for interaction with partner proteins" evidence="2">
    <location>
        <begin position="150"/>
        <end position="155"/>
    </location>
</feature>
<sequence>MASYNKVILMGNLTRDPQLSYLPSQTPVCEFSIATNRRFKRQDGSQGEEACFTDCQIFGKRAEVINKYFQKGSPIFVEGRLKLDTWQAQDGSKRSRLRVFVENFEFVGGGSGGGGSRGGNQSQGQPQQYNNNQQFNQGPQDTGEPFNPMDDDIPF</sequence>
<keyword evidence="2" id="KW-0235">DNA replication</keyword>
<comment type="caution">
    <text evidence="2">Lacks conserved residue(s) required for the propagation of feature annotation.</text>
</comment>
<evidence type="ECO:0000256" key="2">
    <source>
        <dbReference type="HAMAP-Rule" id="MF_00984"/>
    </source>
</evidence>
<dbReference type="GO" id="GO:0009295">
    <property type="term" value="C:nucleoid"/>
    <property type="evidence" value="ECO:0007669"/>
    <property type="project" value="TreeGrafter"/>
</dbReference>
<feature type="compositionally biased region" description="Low complexity" evidence="4">
    <location>
        <begin position="119"/>
        <end position="140"/>
    </location>
</feature>
<evidence type="ECO:0000313" key="5">
    <source>
        <dbReference type="EMBL" id="AQT67329.1"/>
    </source>
</evidence>
<evidence type="ECO:0000313" key="6">
    <source>
        <dbReference type="Proteomes" id="UP000189674"/>
    </source>
</evidence>
<organism evidence="5 6">
    <name type="scientific">Anaerohalosphaera lusitana</name>
    <dbReference type="NCBI Taxonomy" id="1936003"/>
    <lineage>
        <taxon>Bacteria</taxon>
        <taxon>Pseudomonadati</taxon>
        <taxon>Planctomycetota</taxon>
        <taxon>Phycisphaerae</taxon>
        <taxon>Sedimentisphaerales</taxon>
        <taxon>Anaerohalosphaeraceae</taxon>
        <taxon>Anaerohalosphaera</taxon>
    </lineage>
</organism>
<gene>
    <name evidence="5" type="primary">ssb</name>
    <name evidence="5" type="ORF">STSP2_00473</name>
</gene>
<comment type="function">
    <text evidence="2">Plays an important role in DNA replication, recombination and repair. Binds to ssDNA and to an array of partner proteins to recruit them to their sites of action during DNA metabolism.</text>
</comment>
<keyword evidence="2" id="KW-0233">DNA recombination</keyword>
<dbReference type="InterPro" id="IPR011344">
    <property type="entry name" value="ssDNA-bd"/>
</dbReference>
<keyword evidence="1 2" id="KW-0238">DNA-binding</keyword>
<dbReference type="InterPro" id="IPR012340">
    <property type="entry name" value="NA-bd_OB-fold"/>
</dbReference>
<feature type="region of interest" description="Disordered" evidence="4">
    <location>
        <begin position="107"/>
        <end position="155"/>
    </location>
</feature>
<dbReference type="AlphaFoldDB" id="A0A1U9NHE5"/>
<comment type="subunit">
    <text evidence="2">Homotetramer.</text>
</comment>
<dbReference type="PANTHER" id="PTHR10302">
    <property type="entry name" value="SINGLE-STRANDED DNA-BINDING PROTEIN"/>
    <property type="match status" value="1"/>
</dbReference>
<reference evidence="6" key="1">
    <citation type="submission" date="2017-02" db="EMBL/GenBank/DDBJ databases">
        <title>Comparative genomics and description of representatives of a novel lineage of planctomycetes thriving in anoxic sediments.</title>
        <authorList>
            <person name="Spring S."/>
            <person name="Bunk B."/>
            <person name="Sproer C."/>
        </authorList>
    </citation>
    <scope>NUCLEOTIDE SEQUENCE [LARGE SCALE GENOMIC DNA]</scope>
    <source>
        <strain evidence="6">ST-NAGAB-D1</strain>
    </source>
</reference>
<dbReference type="GO" id="GO:0003697">
    <property type="term" value="F:single-stranded DNA binding"/>
    <property type="evidence" value="ECO:0007669"/>
    <property type="project" value="UniProtKB-UniRule"/>
</dbReference>
<name>A0A1U9NHE5_9BACT</name>
<dbReference type="GO" id="GO:0006281">
    <property type="term" value="P:DNA repair"/>
    <property type="evidence" value="ECO:0007669"/>
    <property type="project" value="UniProtKB-UniRule"/>
</dbReference>
<dbReference type="Pfam" id="PF00436">
    <property type="entry name" value="SSB"/>
    <property type="match status" value="1"/>
</dbReference>
<evidence type="ECO:0000256" key="3">
    <source>
        <dbReference type="PIRNR" id="PIRNR002070"/>
    </source>
</evidence>